<dbReference type="InterPro" id="IPR048469">
    <property type="entry name" value="YchJ-like_M"/>
</dbReference>
<reference evidence="3 4" key="1">
    <citation type="submission" date="2023-05" db="EMBL/GenBank/DDBJ databases">
        <title>A 100% complete, gapless, phased diploid assembly of the Scenedesmus obliquus UTEX 3031 genome.</title>
        <authorList>
            <person name="Biondi T.C."/>
            <person name="Hanschen E.R."/>
            <person name="Kwon T."/>
            <person name="Eng W."/>
            <person name="Kruse C.P.S."/>
            <person name="Koehler S.I."/>
            <person name="Kunde Y."/>
            <person name="Gleasner C.D."/>
            <person name="You Mak K.T."/>
            <person name="Polle J."/>
            <person name="Hovde B.T."/>
            <person name="Starkenburg S.R."/>
        </authorList>
    </citation>
    <scope>NUCLEOTIDE SEQUENCE [LARGE SCALE GENOMIC DNA]</scope>
    <source>
        <strain evidence="3 4">DOE0152z</strain>
    </source>
</reference>
<dbReference type="Gene3D" id="3.10.450.50">
    <property type="match status" value="1"/>
</dbReference>
<organism evidence="3 4">
    <name type="scientific">Tetradesmus obliquus</name>
    <name type="common">Green alga</name>
    <name type="synonym">Acutodesmus obliquus</name>
    <dbReference type="NCBI Taxonomy" id="3088"/>
    <lineage>
        <taxon>Eukaryota</taxon>
        <taxon>Viridiplantae</taxon>
        <taxon>Chlorophyta</taxon>
        <taxon>core chlorophytes</taxon>
        <taxon>Chlorophyceae</taxon>
        <taxon>CS clade</taxon>
        <taxon>Sphaeropleales</taxon>
        <taxon>Scenedesmaceae</taxon>
        <taxon>Tetradesmus</taxon>
    </lineage>
</organism>
<sequence length="170" mass="18075">MASKATSNASRKCPCGSGQLYPACCGRYHTGAAAAPTPEAQLRARFSAYSMQLIDYLVATTHPENPEHTGDPLTYAKSVQRTARITEFLGLKVLGAPDADQPAAAAATASEAQATSGLDSSSSSRSDEDAYLKFTVRWRERGLGGPEGLATEVSHFKRVNGAWLYYAAVQ</sequence>
<keyword evidence="4" id="KW-1185">Reference proteome</keyword>
<evidence type="ECO:0000259" key="2">
    <source>
        <dbReference type="Pfam" id="PF17775"/>
    </source>
</evidence>
<dbReference type="EMBL" id="CP126223">
    <property type="protein sequence ID" value="WIA23711.1"/>
    <property type="molecule type" value="Genomic_DNA"/>
</dbReference>
<feature type="domain" description="YchJ-like middle NTF2-like" evidence="2">
    <location>
        <begin position="37"/>
        <end position="100"/>
    </location>
</feature>
<protein>
    <recommendedName>
        <fullName evidence="2">YchJ-like middle NTF2-like domain-containing protein</fullName>
    </recommendedName>
</protein>
<evidence type="ECO:0000313" key="3">
    <source>
        <dbReference type="EMBL" id="WIA23711.1"/>
    </source>
</evidence>
<dbReference type="Proteomes" id="UP001244341">
    <property type="component" value="Chromosome 16b"/>
</dbReference>
<dbReference type="PANTHER" id="PTHR33747">
    <property type="entry name" value="UPF0225 PROTEIN SCO1677"/>
    <property type="match status" value="1"/>
</dbReference>
<dbReference type="Pfam" id="PF17775">
    <property type="entry name" value="YchJ_M-like"/>
    <property type="match status" value="1"/>
</dbReference>
<evidence type="ECO:0000313" key="4">
    <source>
        <dbReference type="Proteomes" id="UP001244341"/>
    </source>
</evidence>
<feature type="compositionally biased region" description="Low complexity" evidence="1">
    <location>
        <begin position="104"/>
        <end position="124"/>
    </location>
</feature>
<accession>A0ABY8UQJ4</accession>
<dbReference type="PANTHER" id="PTHR33747:SF1">
    <property type="entry name" value="ADENYLATE CYCLASE-ASSOCIATED CAP C-TERMINAL DOMAIN-CONTAINING PROTEIN"/>
    <property type="match status" value="1"/>
</dbReference>
<dbReference type="SUPFAM" id="SSF54427">
    <property type="entry name" value="NTF2-like"/>
    <property type="match status" value="1"/>
</dbReference>
<feature type="region of interest" description="Disordered" evidence="1">
    <location>
        <begin position="104"/>
        <end position="125"/>
    </location>
</feature>
<proteinExistence type="predicted"/>
<evidence type="ECO:0000256" key="1">
    <source>
        <dbReference type="SAM" id="MobiDB-lite"/>
    </source>
</evidence>
<dbReference type="InterPro" id="IPR032710">
    <property type="entry name" value="NTF2-like_dom_sf"/>
</dbReference>
<name>A0ABY8UQJ4_TETOB</name>
<gene>
    <name evidence="3" type="ORF">OEZ85_000398</name>
</gene>